<gene>
    <name evidence="13" type="ORF">NSCAC_0271</name>
</gene>
<dbReference type="GO" id="GO:0055085">
    <property type="term" value="P:transmembrane transport"/>
    <property type="evidence" value="ECO:0007669"/>
    <property type="project" value="InterPro"/>
</dbReference>
<keyword evidence="5" id="KW-0997">Cell inner membrane</keyword>
<evidence type="ECO:0000256" key="3">
    <source>
        <dbReference type="ARBA" id="ARBA00022448"/>
    </source>
</evidence>
<dbReference type="GO" id="GO:0031992">
    <property type="term" value="F:energy transducer activity"/>
    <property type="evidence" value="ECO:0007669"/>
    <property type="project" value="TreeGrafter"/>
</dbReference>
<dbReference type="NCBIfam" id="TIGR01352">
    <property type="entry name" value="tonB_Cterm"/>
    <property type="match status" value="1"/>
</dbReference>
<protein>
    <submittedName>
        <fullName evidence="13">Putative TonB family protein</fullName>
    </submittedName>
</protein>
<dbReference type="InterPro" id="IPR037682">
    <property type="entry name" value="TonB_C"/>
</dbReference>
<evidence type="ECO:0000256" key="8">
    <source>
        <dbReference type="ARBA" id="ARBA00022989"/>
    </source>
</evidence>
<dbReference type="InterPro" id="IPR006260">
    <property type="entry name" value="TonB/TolA_C"/>
</dbReference>
<reference evidence="13 14" key="1">
    <citation type="submission" date="2020-03" db="EMBL/GenBank/DDBJ databases">
        <authorList>
            <person name="Picone N."/>
        </authorList>
    </citation>
    <scope>NUCLEOTIDE SEQUENCE [LARGE SCALE GENOMIC DNA]</scope>
    <source>
        <strain evidence="13">NSCAC1</strain>
    </source>
</reference>
<keyword evidence="8 11" id="KW-1133">Transmembrane helix</keyword>
<accession>A0A7G1Q7W7</accession>
<organism evidence="13 14">
    <name type="scientific">Candidatus Nitrosacidococcus tergens</name>
    <dbReference type="NCBI Taxonomy" id="553981"/>
    <lineage>
        <taxon>Bacteria</taxon>
        <taxon>Pseudomonadati</taxon>
        <taxon>Pseudomonadota</taxon>
        <taxon>Gammaproteobacteria</taxon>
        <taxon>Chromatiales</taxon>
        <taxon>Chromatiaceae</taxon>
        <taxon>Candidatus Nitrosacidococcus</taxon>
    </lineage>
</organism>
<dbReference type="AlphaFoldDB" id="A0A7G1Q7W7"/>
<dbReference type="PROSITE" id="PS52015">
    <property type="entry name" value="TONB_CTD"/>
    <property type="match status" value="1"/>
</dbReference>
<comment type="similarity">
    <text evidence="2">Belongs to the TonB family.</text>
</comment>
<feature type="domain" description="TonB C-terminal" evidence="12">
    <location>
        <begin position="196"/>
        <end position="293"/>
    </location>
</feature>
<dbReference type="GO" id="GO:0015031">
    <property type="term" value="P:protein transport"/>
    <property type="evidence" value="ECO:0007669"/>
    <property type="project" value="UniProtKB-KW"/>
</dbReference>
<proteinExistence type="inferred from homology"/>
<dbReference type="InterPro" id="IPR051045">
    <property type="entry name" value="TonB-dependent_transducer"/>
</dbReference>
<evidence type="ECO:0000256" key="4">
    <source>
        <dbReference type="ARBA" id="ARBA00022475"/>
    </source>
</evidence>
<dbReference type="Proteomes" id="UP000516072">
    <property type="component" value="Chromosome"/>
</dbReference>
<keyword evidence="14" id="KW-1185">Reference proteome</keyword>
<evidence type="ECO:0000256" key="9">
    <source>
        <dbReference type="ARBA" id="ARBA00023136"/>
    </source>
</evidence>
<dbReference type="GO" id="GO:0098797">
    <property type="term" value="C:plasma membrane protein complex"/>
    <property type="evidence" value="ECO:0007669"/>
    <property type="project" value="TreeGrafter"/>
</dbReference>
<evidence type="ECO:0000256" key="7">
    <source>
        <dbReference type="ARBA" id="ARBA00022927"/>
    </source>
</evidence>
<evidence type="ECO:0000259" key="12">
    <source>
        <dbReference type="PROSITE" id="PS52015"/>
    </source>
</evidence>
<evidence type="ECO:0000256" key="6">
    <source>
        <dbReference type="ARBA" id="ARBA00022692"/>
    </source>
</evidence>
<keyword evidence="3" id="KW-0813">Transport</keyword>
<dbReference type="KEGG" id="ntg:NSCAC_0271"/>
<comment type="subcellular location">
    <subcellularLocation>
        <location evidence="1">Cell inner membrane</location>
        <topology evidence="1">Single-pass membrane protein</topology>
        <orientation evidence="1">Periplasmic side</orientation>
    </subcellularLocation>
</comment>
<dbReference type="RefSeq" id="WP_232085950.1">
    <property type="nucleotide sequence ID" value="NZ_LR778175.1"/>
</dbReference>
<dbReference type="Gene3D" id="3.30.1150.10">
    <property type="match status" value="1"/>
</dbReference>
<keyword evidence="6 11" id="KW-0812">Transmembrane</keyword>
<feature type="transmembrane region" description="Helical" evidence="11">
    <location>
        <begin position="12"/>
        <end position="32"/>
    </location>
</feature>
<dbReference type="SUPFAM" id="SSF74653">
    <property type="entry name" value="TolA/TonB C-terminal domain"/>
    <property type="match status" value="1"/>
</dbReference>
<feature type="region of interest" description="Disordered" evidence="10">
    <location>
        <begin position="60"/>
        <end position="138"/>
    </location>
</feature>
<name>A0A7G1Q7W7_9GAMM</name>
<evidence type="ECO:0000256" key="5">
    <source>
        <dbReference type="ARBA" id="ARBA00022519"/>
    </source>
</evidence>
<feature type="compositionally biased region" description="Low complexity" evidence="10">
    <location>
        <begin position="88"/>
        <end position="115"/>
    </location>
</feature>
<evidence type="ECO:0000256" key="10">
    <source>
        <dbReference type="SAM" id="MobiDB-lite"/>
    </source>
</evidence>
<evidence type="ECO:0000256" key="1">
    <source>
        <dbReference type="ARBA" id="ARBA00004383"/>
    </source>
</evidence>
<evidence type="ECO:0000256" key="11">
    <source>
        <dbReference type="SAM" id="Phobius"/>
    </source>
</evidence>
<dbReference type="PANTHER" id="PTHR33446:SF11">
    <property type="entry name" value="TONB3"/>
    <property type="match status" value="1"/>
</dbReference>
<keyword evidence="4" id="KW-1003">Cell membrane</keyword>
<evidence type="ECO:0000256" key="2">
    <source>
        <dbReference type="ARBA" id="ARBA00006555"/>
    </source>
</evidence>
<dbReference type="EMBL" id="LR778175">
    <property type="protein sequence ID" value="CAB1274642.1"/>
    <property type="molecule type" value="Genomic_DNA"/>
</dbReference>
<evidence type="ECO:0000313" key="13">
    <source>
        <dbReference type="EMBL" id="CAB1274642.1"/>
    </source>
</evidence>
<sequence>MFMELIALLYRYPLRVGVVISLLIHVAIVLNLKQNSEYPIELKKNPSPMINLTLITPIKKEQSPSSTPKIAPKKQKVQPVPAYKKKTPNTPLTKPLSKKNTLSSPKKILPKSSTPDTHSQKNISHSSDSAIKSSTSQEEIDSKIEIKSKLIRGTVPSSENLVAHLDQHIIDERHTDGLRRRYISSSTKLYAATSYLDSWRKKVERVGRLSYPEEAKRQNLSGQLVLSVDLNPNGTVANITIRKSSGHKVLDKAAVQIVHLAAPFAKVPKSLLEGYDILTITRTWTFASAKYFSSN</sequence>
<dbReference type="PANTHER" id="PTHR33446">
    <property type="entry name" value="PROTEIN TONB-RELATED"/>
    <property type="match status" value="1"/>
</dbReference>
<evidence type="ECO:0000313" key="14">
    <source>
        <dbReference type="Proteomes" id="UP000516072"/>
    </source>
</evidence>
<keyword evidence="9 11" id="KW-0472">Membrane</keyword>
<keyword evidence="7" id="KW-0653">Protein transport</keyword>
<dbReference type="Pfam" id="PF03544">
    <property type="entry name" value="TonB_C"/>
    <property type="match status" value="1"/>
</dbReference>
<feature type="compositionally biased region" description="Low complexity" evidence="10">
    <location>
        <begin position="124"/>
        <end position="136"/>
    </location>
</feature>